<dbReference type="Proteomes" id="UP001595693">
    <property type="component" value="Unassembled WGS sequence"/>
</dbReference>
<dbReference type="InterPro" id="IPR030679">
    <property type="entry name" value="ABC_ATPase_HisP-typ"/>
</dbReference>
<comment type="similarity">
    <text evidence="2">Belongs to the ABC transporter superfamily.</text>
</comment>
<dbReference type="InterPro" id="IPR003439">
    <property type="entry name" value="ABC_transporter-like_ATP-bd"/>
</dbReference>
<organism evidence="10 11">
    <name type="scientific">Acidovorax facilis</name>
    <dbReference type="NCBI Taxonomy" id="12917"/>
    <lineage>
        <taxon>Bacteria</taxon>
        <taxon>Pseudomonadati</taxon>
        <taxon>Pseudomonadota</taxon>
        <taxon>Betaproteobacteria</taxon>
        <taxon>Burkholderiales</taxon>
        <taxon>Comamonadaceae</taxon>
        <taxon>Acidovorax</taxon>
    </lineage>
</organism>
<keyword evidence="5" id="KW-0547">Nucleotide-binding</keyword>
<dbReference type="CDD" id="cd03262">
    <property type="entry name" value="ABC_HisP_GlnQ"/>
    <property type="match status" value="1"/>
</dbReference>
<dbReference type="InterPro" id="IPR050086">
    <property type="entry name" value="MetN_ABC_transporter-like"/>
</dbReference>
<dbReference type="GO" id="GO:0005524">
    <property type="term" value="F:ATP binding"/>
    <property type="evidence" value="ECO:0007669"/>
    <property type="project" value="UniProtKB-KW"/>
</dbReference>
<dbReference type="SUPFAM" id="SSF52540">
    <property type="entry name" value="P-loop containing nucleoside triphosphate hydrolases"/>
    <property type="match status" value="1"/>
</dbReference>
<evidence type="ECO:0000256" key="2">
    <source>
        <dbReference type="ARBA" id="ARBA00005417"/>
    </source>
</evidence>
<reference evidence="11" key="1">
    <citation type="journal article" date="2019" name="Int. J. Syst. Evol. Microbiol.">
        <title>The Global Catalogue of Microorganisms (GCM) 10K type strain sequencing project: providing services to taxonomists for standard genome sequencing and annotation.</title>
        <authorList>
            <consortium name="The Broad Institute Genomics Platform"/>
            <consortium name="The Broad Institute Genome Sequencing Center for Infectious Disease"/>
            <person name="Wu L."/>
            <person name="Ma J."/>
        </authorList>
    </citation>
    <scope>NUCLEOTIDE SEQUENCE [LARGE SCALE GENOMIC DNA]</scope>
    <source>
        <strain evidence="11">CCUG 2113</strain>
    </source>
</reference>
<dbReference type="InterPro" id="IPR027417">
    <property type="entry name" value="P-loop_NTPase"/>
</dbReference>
<evidence type="ECO:0000259" key="9">
    <source>
        <dbReference type="PROSITE" id="PS50893"/>
    </source>
</evidence>
<accession>A0ABV8DIE0</accession>
<protein>
    <submittedName>
        <fullName evidence="10">Amino acid ABC transporter ATP-binding protein</fullName>
    </submittedName>
</protein>
<comment type="subcellular location">
    <subcellularLocation>
        <location evidence="1">Cell membrane</location>
        <topology evidence="1">Peripheral membrane protein</topology>
    </subcellularLocation>
</comment>
<dbReference type="RefSeq" id="WP_055397320.1">
    <property type="nucleotide sequence ID" value="NZ_JAMXAX010000156.1"/>
</dbReference>
<dbReference type="PANTHER" id="PTHR43166">
    <property type="entry name" value="AMINO ACID IMPORT ATP-BINDING PROTEIN"/>
    <property type="match status" value="1"/>
</dbReference>
<dbReference type="PIRSF" id="PIRSF039085">
    <property type="entry name" value="ABC_ATPase_HisP"/>
    <property type="match status" value="1"/>
</dbReference>
<sequence>MNLAQDAAVQPVAHAALSAQQPQQQGQQQQPVVELKDVHKSFGSNQVLKGVSFAIPKGQVVAIIGKSGSGKSTALRCIDRLEIIDSGTINVCGHAVHDPAIDLRQLRQDVGIVFQSYNLFPHLTVEQNITLAPKAVKNLPTAKAREIAARTLQQVGLADKAQAYPEQLSGGQQQRVAIARSLAMEPQVMLFDEVTSALDPQLTGEVLRVIEALAQGGMTMVLVTHEMEFAARVADTIIYMHEGKVWETGPGAMLKNPQTAELRDFLSHGL</sequence>
<evidence type="ECO:0000256" key="6">
    <source>
        <dbReference type="ARBA" id="ARBA00022840"/>
    </source>
</evidence>
<name>A0ABV8DIE0_9BURK</name>
<keyword evidence="4" id="KW-1003">Cell membrane</keyword>
<dbReference type="Pfam" id="PF00005">
    <property type="entry name" value="ABC_tran"/>
    <property type="match status" value="1"/>
</dbReference>
<keyword evidence="11" id="KW-1185">Reference proteome</keyword>
<evidence type="ECO:0000256" key="4">
    <source>
        <dbReference type="ARBA" id="ARBA00022475"/>
    </source>
</evidence>
<evidence type="ECO:0000256" key="3">
    <source>
        <dbReference type="ARBA" id="ARBA00022448"/>
    </source>
</evidence>
<dbReference type="PANTHER" id="PTHR43166:SF9">
    <property type="entry name" value="GLUTAMATE_ASPARTATE IMPORT ATP-BINDING PROTEIN GLTL"/>
    <property type="match status" value="1"/>
</dbReference>
<dbReference type="PROSITE" id="PS50893">
    <property type="entry name" value="ABC_TRANSPORTER_2"/>
    <property type="match status" value="1"/>
</dbReference>
<dbReference type="InterPro" id="IPR003593">
    <property type="entry name" value="AAA+_ATPase"/>
</dbReference>
<evidence type="ECO:0000256" key="8">
    <source>
        <dbReference type="ARBA" id="ARBA00023136"/>
    </source>
</evidence>
<evidence type="ECO:0000256" key="5">
    <source>
        <dbReference type="ARBA" id="ARBA00022741"/>
    </source>
</evidence>
<keyword evidence="6 10" id="KW-0067">ATP-binding</keyword>
<keyword evidence="7" id="KW-0029">Amino-acid transport</keyword>
<evidence type="ECO:0000313" key="10">
    <source>
        <dbReference type="EMBL" id="MFC3937993.1"/>
    </source>
</evidence>
<dbReference type="EMBL" id="JBHSAJ010000158">
    <property type="protein sequence ID" value="MFC3937993.1"/>
    <property type="molecule type" value="Genomic_DNA"/>
</dbReference>
<feature type="domain" description="ABC transporter" evidence="9">
    <location>
        <begin position="33"/>
        <end position="267"/>
    </location>
</feature>
<evidence type="ECO:0000313" key="11">
    <source>
        <dbReference type="Proteomes" id="UP001595693"/>
    </source>
</evidence>
<dbReference type="SMART" id="SM00382">
    <property type="entry name" value="AAA"/>
    <property type="match status" value="1"/>
</dbReference>
<keyword evidence="3" id="KW-0813">Transport</keyword>
<keyword evidence="8" id="KW-0472">Membrane</keyword>
<evidence type="ECO:0000256" key="7">
    <source>
        <dbReference type="ARBA" id="ARBA00022970"/>
    </source>
</evidence>
<dbReference type="InterPro" id="IPR017871">
    <property type="entry name" value="ABC_transporter-like_CS"/>
</dbReference>
<proteinExistence type="inferred from homology"/>
<evidence type="ECO:0000256" key="1">
    <source>
        <dbReference type="ARBA" id="ARBA00004202"/>
    </source>
</evidence>
<dbReference type="PROSITE" id="PS00211">
    <property type="entry name" value="ABC_TRANSPORTER_1"/>
    <property type="match status" value="1"/>
</dbReference>
<gene>
    <name evidence="10" type="ORF">ACFOW3_25580</name>
</gene>
<comment type="caution">
    <text evidence="10">The sequence shown here is derived from an EMBL/GenBank/DDBJ whole genome shotgun (WGS) entry which is preliminary data.</text>
</comment>
<dbReference type="Gene3D" id="3.40.50.300">
    <property type="entry name" value="P-loop containing nucleotide triphosphate hydrolases"/>
    <property type="match status" value="1"/>
</dbReference>